<dbReference type="InterPro" id="IPR002509">
    <property type="entry name" value="NODB_dom"/>
</dbReference>
<feature type="chain" id="PRO_5011726193" evidence="4">
    <location>
        <begin position="27"/>
        <end position="356"/>
    </location>
</feature>
<keyword evidence="7" id="KW-1185">Reference proteome</keyword>
<evidence type="ECO:0000256" key="3">
    <source>
        <dbReference type="SAM" id="MobiDB-lite"/>
    </source>
</evidence>
<name>A0A1H8A158_9FIRM</name>
<dbReference type="OrthoDB" id="9806342at2"/>
<gene>
    <name evidence="6" type="ORF">SAMN05216180_0991</name>
</gene>
<dbReference type="AlphaFoldDB" id="A0A1H8A158"/>
<evidence type="ECO:0000313" key="6">
    <source>
        <dbReference type="EMBL" id="SEM63519.1"/>
    </source>
</evidence>
<keyword evidence="2" id="KW-0378">Hydrolase</keyword>
<accession>A0A1H8A158</accession>
<protein>
    <submittedName>
        <fullName evidence="6">Peptidoglycan/xylan/chitin deacetylase, PgdA/CDA1 family</fullName>
    </submittedName>
</protein>
<feature type="domain" description="NodB homology" evidence="5">
    <location>
        <begin position="173"/>
        <end position="352"/>
    </location>
</feature>
<evidence type="ECO:0000259" key="5">
    <source>
        <dbReference type="PROSITE" id="PS51677"/>
    </source>
</evidence>
<feature type="signal peptide" evidence="4">
    <location>
        <begin position="1"/>
        <end position="26"/>
    </location>
</feature>
<dbReference type="Proteomes" id="UP000199158">
    <property type="component" value="Unassembled WGS sequence"/>
</dbReference>
<proteinExistence type="predicted"/>
<dbReference type="Gene3D" id="3.20.20.370">
    <property type="entry name" value="Glycoside hydrolase/deacetylase"/>
    <property type="match status" value="1"/>
</dbReference>
<dbReference type="PROSITE" id="PS51257">
    <property type="entry name" value="PROKAR_LIPOPROTEIN"/>
    <property type="match status" value="1"/>
</dbReference>
<dbReference type="CDD" id="cd10917">
    <property type="entry name" value="CE4_NodB_like_6s_7s"/>
    <property type="match status" value="1"/>
</dbReference>
<keyword evidence="1" id="KW-0479">Metal-binding</keyword>
<dbReference type="InterPro" id="IPR011330">
    <property type="entry name" value="Glyco_hydro/deAcase_b/a-brl"/>
</dbReference>
<dbReference type="PANTHER" id="PTHR10587:SF133">
    <property type="entry name" value="CHITIN DEACETYLASE 1-RELATED"/>
    <property type="match status" value="1"/>
</dbReference>
<dbReference type="Pfam" id="PF01522">
    <property type="entry name" value="Polysacc_deac_1"/>
    <property type="match status" value="1"/>
</dbReference>
<dbReference type="STRING" id="474960.SAMN05216180_0991"/>
<feature type="region of interest" description="Disordered" evidence="3">
    <location>
        <begin position="31"/>
        <end position="50"/>
    </location>
</feature>
<evidence type="ECO:0000313" key="7">
    <source>
        <dbReference type="Proteomes" id="UP000199158"/>
    </source>
</evidence>
<evidence type="ECO:0000256" key="2">
    <source>
        <dbReference type="ARBA" id="ARBA00022801"/>
    </source>
</evidence>
<feature type="compositionally biased region" description="Low complexity" evidence="3">
    <location>
        <begin position="34"/>
        <end position="50"/>
    </location>
</feature>
<dbReference type="GO" id="GO:0046872">
    <property type="term" value="F:metal ion binding"/>
    <property type="evidence" value="ECO:0007669"/>
    <property type="project" value="UniProtKB-KW"/>
</dbReference>
<dbReference type="GO" id="GO:0016810">
    <property type="term" value="F:hydrolase activity, acting on carbon-nitrogen (but not peptide) bonds"/>
    <property type="evidence" value="ECO:0007669"/>
    <property type="project" value="InterPro"/>
</dbReference>
<dbReference type="PANTHER" id="PTHR10587">
    <property type="entry name" value="GLYCOSYL TRANSFERASE-RELATED"/>
    <property type="match status" value="1"/>
</dbReference>
<dbReference type="GO" id="GO:0016020">
    <property type="term" value="C:membrane"/>
    <property type="evidence" value="ECO:0007669"/>
    <property type="project" value="TreeGrafter"/>
</dbReference>
<dbReference type="SUPFAM" id="SSF88713">
    <property type="entry name" value="Glycoside hydrolase/deacetylase"/>
    <property type="match status" value="1"/>
</dbReference>
<evidence type="ECO:0000256" key="1">
    <source>
        <dbReference type="ARBA" id="ARBA00022723"/>
    </source>
</evidence>
<dbReference type="RefSeq" id="WP_092752223.1">
    <property type="nucleotide sequence ID" value="NZ_FOCG01000001.1"/>
</dbReference>
<dbReference type="EMBL" id="FOCG01000001">
    <property type="protein sequence ID" value="SEM63519.1"/>
    <property type="molecule type" value="Genomic_DNA"/>
</dbReference>
<sequence>MNFFNTRKYFAPIFIFMLLLFVTSCARNKQENISSNESSSRQSSSSASASDEMASVTGIVMDATMNKIMINADGEEYFFGTEGATVIALDGILIDDQATVYYSAAEPKNALKIDVIKNGKNHHSDYQVYEVKGTAPSIQGAKWDNMVSQRKESTNFAQKYRDLVYVNLNPNEKAVFLTFDDGPDATNTLSVMNTLIKKKVGATFFFTGENIKNNSAVVKKVHENGFAIGLHGYDHTSLGVLKDNEVKAQLNNTNDLLEKITGERTNLMRPPYGDINDSTIEIIGQLKQKIYLWSLDTLDWAQSDKEEILRNIKENLRPGDIILMHASYGKSFSAEILPEVIDYIKTQGYELKALPK</sequence>
<dbReference type="InterPro" id="IPR050248">
    <property type="entry name" value="Polysacc_deacetylase_ArnD"/>
</dbReference>
<dbReference type="GO" id="GO:0005975">
    <property type="term" value="P:carbohydrate metabolic process"/>
    <property type="evidence" value="ECO:0007669"/>
    <property type="project" value="InterPro"/>
</dbReference>
<reference evidence="6 7" key="1">
    <citation type="submission" date="2016-10" db="EMBL/GenBank/DDBJ databases">
        <authorList>
            <person name="de Groot N.N."/>
        </authorList>
    </citation>
    <scope>NUCLEOTIDE SEQUENCE [LARGE SCALE GENOMIC DNA]</scope>
    <source>
        <strain evidence="6 7">CGMCC 1.5070</strain>
    </source>
</reference>
<evidence type="ECO:0000256" key="4">
    <source>
        <dbReference type="SAM" id="SignalP"/>
    </source>
</evidence>
<organism evidence="6 7">
    <name type="scientific">Hydrogenoanaerobacterium saccharovorans</name>
    <dbReference type="NCBI Taxonomy" id="474960"/>
    <lineage>
        <taxon>Bacteria</taxon>
        <taxon>Bacillati</taxon>
        <taxon>Bacillota</taxon>
        <taxon>Clostridia</taxon>
        <taxon>Eubacteriales</taxon>
        <taxon>Oscillospiraceae</taxon>
        <taxon>Hydrogenoanaerobacterium</taxon>
    </lineage>
</organism>
<dbReference type="PROSITE" id="PS51677">
    <property type="entry name" value="NODB"/>
    <property type="match status" value="1"/>
</dbReference>
<keyword evidence="4" id="KW-0732">Signal</keyword>